<protein>
    <recommendedName>
        <fullName evidence="2">UPF0146 protein Ferp_0825</fullName>
    </recommendedName>
</protein>
<evidence type="ECO:0000256" key="1">
    <source>
        <dbReference type="ARBA" id="ARBA00006969"/>
    </source>
</evidence>
<dbReference type="HOGENOM" id="CLU_148458_0_0_2"/>
<dbReference type="PIRSF" id="PIRSF016725">
    <property type="entry name" value="UCP016725"/>
    <property type="match status" value="1"/>
</dbReference>
<name>D3RWY0_FERPA</name>
<reference evidence="4" key="1">
    <citation type="submission" date="2010-02" db="EMBL/GenBank/DDBJ databases">
        <title>Complete sequence of Ferroglobus placidus DSM 10642.</title>
        <authorList>
            <consortium name="US DOE Joint Genome Institute"/>
            <person name="Lucas S."/>
            <person name="Copeland A."/>
            <person name="Lapidus A."/>
            <person name="Cheng J.-F."/>
            <person name="Bruce D."/>
            <person name="Goodwin L."/>
            <person name="Pitluck S."/>
            <person name="Saunders E."/>
            <person name="Brettin T."/>
            <person name="Detter J.C."/>
            <person name="Han C."/>
            <person name="Tapia R."/>
            <person name="Larimer F."/>
            <person name="Land M."/>
            <person name="Hauser L."/>
            <person name="Kyrpides N."/>
            <person name="Ivanova N."/>
            <person name="Holmes D."/>
            <person name="Lovley D."/>
            <person name="Kyrpides N."/>
            <person name="Anderson I.J."/>
            <person name="Woyke T."/>
        </authorList>
    </citation>
    <scope>NUCLEOTIDE SEQUENCE [LARGE SCALE GENOMIC DNA]</scope>
    <source>
        <strain evidence="4">DSM 10642 / AEDII12DO</strain>
    </source>
</reference>
<dbReference type="Gene3D" id="3.40.50.150">
    <property type="entry name" value="Vaccinia Virus protein VP39"/>
    <property type="match status" value="1"/>
</dbReference>
<dbReference type="RefSeq" id="WP_012965336.1">
    <property type="nucleotide sequence ID" value="NC_013849.1"/>
</dbReference>
<comment type="similarity">
    <text evidence="1 2">Belongs to the UPF0146 family.</text>
</comment>
<dbReference type="GeneID" id="8778331"/>
<evidence type="ECO:0000313" key="4">
    <source>
        <dbReference type="Proteomes" id="UP000002613"/>
    </source>
</evidence>
<evidence type="ECO:0000256" key="2">
    <source>
        <dbReference type="HAMAP-Rule" id="MF_00341"/>
    </source>
</evidence>
<gene>
    <name evidence="3" type="ordered locus">Ferp_0825</name>
</gene>
<dbReference type="HAMAP" id="MF_00341">
    <property type="entry name" value="UPF0146"/>
    <property type="match status" value="1"/>
</dbReference>
<dbReference type="OrthoDB" id="59816at2157"/>
<dbReference type="InterPro" id="IPR005353">
    <property type="entry name" value="UPF0146"/>
</dbReference>
<dbReference type="STRING" id="589924.Ferp_0825"/>
<reference evidence="3 4" key="2">
    <citation type="journal article" date="2011" name="Stand. Genomic Sci.">
        <title>Complete genome sequence of Ferroglobus placidus AEDII12DO.</title>
        <authorList>
            <person name="Anderson I."/>
            <person name="Risso C."/>
            <person name="Holmes D."/>
            <person name="Lucas S."/>
            <person name="Copeland A."/>
            <person name="Lapidus A."/>
            <person name="Cheng J.F."/>
            <person name="Bruce D."/>
            <person name="Goodwin L."/>
            <person name="Pitluck S."/>
            <person name="Saunders E."/>
            <person name="Brettin T."/>
            <person name="Detter J.C."/>
            <person name="Han C."/>
            <person name="Tapia R."/>
            <person name="Larimer F."/>
            <person name="Land M."/>
            <person name="Hauser L."/>
            <person name="Woyke T."/>
            <person name="Lovley D."/>
            <person name="Kyrpides N."/>
            <person name="Ivanova N."/>
        </authorList>
    </citation>
    <scope>NUCLEOTIDE SEQUENCE [LARGE SCALE GENOMIC DNA]</scope>
    <source>
        <strain evidence="4">DSM 10642 / AEDII12DO</strain>
    </source>
</reference>
<dbReference type="InterPro" id="IPR029063">
    <property type="entry name" value="SAM-dependent_MTases_sf"/>
</dbReference>
<sequence>MTKFKALGEYIANNYSGKIVEVGVGSYYEVAEYLKRRGFEVVTIDISPRREETIKDDVLNPRVEIYEGASLIYAIRPPYEIQESIIKLAEKIGCDAIIVPLKSEVVEGGKLTTYRGVSFYVFRR</sequence>
<dbReference type="eggNOG" id="arCOG04385">
    <property type="taxonomic scope" value="Archaea"/>
</dbReference>
<dbReference type="AlphaFoldDB" id="D3RWY0"/>
<evidence type="ECO:0000313" key="3">
    <source>
        <dbReference type="EMBL" id="ADC64993.1"/>
    </source>
</evidence>
<accession>D3RWY0</accession>
<dbReference type="EMBL" id="CP001899">
    <property type="protein sequence ID" value="ADC64993.1"/>
    <property type="molecule type" value="Genomic_DNA"/>
</dbReference>
<organism evidence="3 4">
    <name type="scientific">Ferroglobus placidus (strain DSM 10642 / AEDII12DO)</name>
    <dbReference type="NCBI Taxonomy" id="589924"/>
    <lineage>
        <taxon>Archaea</taxon>
        <taxon>Methanobacteriati</taxon>
        <taxon>Methanobacteriota</taxon>
        <taxon>Archaeoglobi</taxon>
        <taxon>Archaeoglobales</taxon>
        <taxon>Archaeoglobaceae</taxon>
        <taxon>Ferroglobus</taxon>
    </lineage>
</organism>
<keyword evidence="4" id="KW-1185">Reference proteome</keyword>
<dbReference type="Pfam" id="PF03686">
    <property type="entry name" value="UPF0146"/>
    <property type="match status" value="1"/>
</dbReference>
<proteinExistence type="inferred from homology"/>
<dbReference type="KEGG" id="fpl:Ferp_0825"/>
<dbReference type="Proteomes" id="UP000002613">
    <property type="component" value="Chromosome"/>
</dbReference>
<dbReference type="PaxDb" id="589924-Ferp_0825"/>